<dbReference type="Proteomes" id="UP000183174">
    <property type="component" value="Unassembled WGS sequence"/>
</dbReference>
<sequence length="71" mass="8022">MVDDSPLRTAVDTAWCVYLARHRSVDAADGRRCLLERHLQGRREARESNGDAQELAAFGLAYLERLSDDEC</sequence>
<protein>
    <submittedName>
        <fullName evidence="1">Uncharacterized protein</fullName>
    </submittedName>
</protein>
<dbReference type="OrthoDB" id="8253844at2"/>
<proteinExistence type="predicted"/>
<name>A0A1C3VWK9_9BRAD</name>
<evidence type="ECO:0000313" key="2">
    <source>
        <dbReference type="Proteomes" id="UP000183174"/>
    </source>
</evidence>
<dbReference type="EMBL" id="FMAE01000004">
    <property type="protein sequence ID" value="SCB32141.1"/>
    <property type="molecule type" value="Genomic_DNA"/>
</dbReference>
<evidence type="ECO:0000313" key="1">
    <source>
        <dbReference type="EMBL" id="SCB32141.1"/>
    </source>
</evidence>
<dbReference type="RefSeq" id="WP_074447910.1">
    <property type="nucleotide sequence ID" value="NZ_CP104173.1"/>
</dbReference>
<accession>A0A1C3VWK9</accession>
<dbReference type="AlphaFoldDB" id="A0A1C3VWK9"/>
<dbReference type="GeneID" id="93177145"/>
<gene>
    <name evidence="1" type="ORF">GA0061099_1004734</name>
</gene>
<reference evidence="1 2" key="1">
    <citation type="submission" date="2016-08" db="EMBL/GenBank/DDBJ databases">
        <authorList>
            <person name="Seilhamer J.J."/>
        </authorList>
    </citation>
    <scope>NUCLEOTIDE SEQUENCE [LARGE SCALE GENOMIC DNA]</scope>
    <source>
        <strain evidence="1 2">CCBAU 10071</strain>
    </source>
</reference>
<organism evidence="1 2">
    <name type="scientific">Bradyrhizobium yuanmingense</name>
    <dbReference type="NCBI Taxonomy" id="108015"/>
    <lineage>
        <taxon>Bacteria</taxon>
        <taxon>Pseudomonadati</taxon>
        <taxon>Pseudomonadota</taxon>
        <taxon>Alphaproteobacteria</taxon>
        <taxon>Hyphomicrobiales</taxon>
        <taxon>Nitrobacteraceae</taxon>
        <taxon>Bradyrhizobium</taxon>
    </lineage>
</organism>